<evidence type="ECO:0000256" key="8">
    <source>
        <dbReference type="ARBA" id="ARBA00022989"/>
    </source>
</evidence>
<dbReference type="PANTHER" id="PTHR13145">
    <property type="entry name" value="SSM4 PROTEIN"/>
    <property type="match status" value="1"/>
</dbReference>
<gene>
    <name evidence="11" type="ORF">Cni_G14015</name>
</gene>
<accession>A0AAQ3KDQ0</accession>
<comment type="subcellular location">
    <subcellularLocation>
        <location evidence="2">Membrane</location>
        <topology evidence="2">Multi-pass membrane protein</topology>
    </subcellularLocation>
</comment>
<evidence type="ECO:0000256" key="5">
    <source>
        <dbReference type="ARBA" id="ARBA00022679"/>
    </source>
</evidence>
<evidence type="ECO:0000256" key="3">
    <source>
        <dbReference type="ARBA" id="ARBA00004906"/>
    </source>
</evidence>
<dbReference type="AlphaFoldDB" id="A0AAQ3KDQ0"/>
<dbReference type="EC" id="2.3.2.27" evidence="4"/>
<reference evidence="11 12" key="1">
    <citation type="submission" date="2023-10" db="EMBL/GenBank/DDBJ databases">
        <title>Chromosome-scale genome assembly provides insights into flower coloration mechanisms of Canna indica.</title>
        <authorList>
            <person name="Li C."/>
        </authorList>
    </citation>
    <scope>NUCLEOTIDE SEQUENCE [LARGE SCALE GENOMIC DNA]</scope>
    <source>
        <tissue evidence="11">Flower</tissue>
    </source>
</reference>
<keyword evidence="7" id="KW-0833">Ubl conjugation pathway</keyword>
<evidence type="ECO:0000256" key="10">
    <source>
        <dbReference type="SAM" id="Phobius"/>
    </source>
</evidence>
<comment type="catalytic activity">
    <reaction evidence="1">
        <text>S-ubiquitinyl-[E2 ubiquitin-conjugating enzyme]-L-cysteine + [acceptor protein]-L-lysine = [E2 ubiquitin-conjugating enzyme]-L-cysteine + N(6)-ubiquitinyl-[acceptor protein]-L-lysine.</text>
        <dbReference type="EC" id="2.3.2.27"/>
    </reaction>
</comment>
<evidence type="ECO:0000256" key="1">
    <source>
        <dbReference type="ARBA" id="ARBA00000900"/>
    </source>
</evidence>
<name>A0AAQ3KDQ0_9LILI</name>
<evidence type="ECO:0000256" key="4">
    <source>
        <dbReference type="ARBA" id="ARBA00012483"/>
    </source>
</evidence>
<dbReference type="Proteomes" id="UP001327560">
    <property type="component" value="Chromosome 4"/>
</dbReference>
<keyword evidence="12" id="KW-1185">Reference proteome</keyword>
<evidence type="ECO:0000256" key="6">
    <source>
        <dbReference type="ARBA" id="ARBA00022692"/>
    </source>
</evidence>
<keyword evidence="9 10" id="KW-0472">Membrane</keyword>
<dbReference type="GO" id="GO:0005789">
    <property type="term" value="C:endoplasmic reticulum membrane"/>
    <property type="evidence" value="ECO:0007669"/>
    <property type="project" value="TreeGrafter"/>
</dbReference>
<dbReference type="GO" id="GO:0061630">
    <property type="term" value="F:ubiquitin protein ligase activity"/>
    <property type="evidence" value="ECO:0007669"/>
    <property type="project" value="UniProtKB-EC"/>
</dbReference>
<evidence type="ECO:0000256" key="2">
    <source>
        <dbReference type="ARBA" id="ARBA00004141"/>
    </source>
</evidence>
<evidence type="ECO:0000313" key="12">
    <source>
        <dbReference type="Proteomes" id="UP001327560"/>
    </source>
</evidence>
<dbReference type="EMBL" id="CP136893">
    <property type="protein sequence ID" value="WOL05288.1"/>
    <property type="molecule type" value="Genomic_DNA"/>
</dbReference>
<dbReference type="PANTHER" id="PTHR13145:SF0">
    <property type="entry name" value="E3 UBIQUITIN-PROTEIN LIGASE MARCHF6"/>
    <property type="match status" value="1"/>
</dbReference>
<feature type="transmembrane region" description="Helical" evidence="10">
    <location>
        <begin position="163"/>
        <end position="185"/>
    </location>
</feature>
<sequence length="273" mass="29546">MFRSPRNVATLQGRFEMPHHLKMLAILCCRGGVKTRPQPHFAHAEGEVAVGVSRLGAEVAGDGGLVDWQNAENVAARLEMQAAHLEAHVEQMFDGLDDADGAEDVPFDELVGMQGPVFHLVENAITCTFDFLSATVVLNSIQPVLSGLPIGALLGFKLKLNELGIWSGMLIGTLAQTVILLLITFRTKWQKEIFFDNSARNIEAGKAVGFYTVLIHNNSTYFDELVAQHVKLDGVVTLVDYGSLSFLSGDSKATLAAMVEDDDPPPPDDSSPS</sequence>
<organism evidence="11 12">
    <name type="scientific">Canna indica</name>
    <name type="common">Indian-shot</name>
    <dbReference type="NCBI Taxonomy" id="4628"/>
    <lineage>
        <taxon>Eukaryota</taxon>
        <taxon>Viridiplantae</taxon>
        <taxon>Streptophyta</taxon>
        <taxon>Embryophyta</taxon>
        <taxon>Tracheophyta</taxon>
        <taxon>Spermatophyta</taxon>
        <taxon>Magnoliopsida</taxon>
        <taxon>Liliopsida</taxon>
        <taxon>Zingiberales</taxon>
        <taxon>Cannaceae</taxon>
        <taxon>Canna</taxon>
    </lineage>
</organism>
<keyword evidence="8 10" id="KW-1133">Transmembrane helix</keyword>
<evidence type="ECO:0000313" key="11">
    <source>
        <dbReference type="EMBL" id="WOL05288.1"/>
    </source>
</evidence>
<comment type="pathway">
    <text evidence="3">Protein modification; protein ubiquitination.</text>
</comment>
<proteinExistence type="predicted"/>
<evidence type="ECO:0000256" key="7">
    <source>
        <dbReference type="ARBA" id="ARBA00022786"/>
    </source>
</evidence>
<evidence type="ECO:0000256" key="9">
    <source>
        <dbReference type="ARBA" id="ARBA00023136"/>
    </source>
</evidence>
<keyword evidence="5" id="KW-0808">Transferase</keyword>
<dbReference type="GO" id="GO:0036503">
    <property type="term" value="P:ERAD pathway"/>
    <property type="evidence" value="ECO:0007669"/>
    <property type="project" value="TreeGrafter"/>
</dbReference>
<protein>
    <recommendedName>
        <fullName evidence="4">RING-type E3 ubiquitin transferase</fullName>
        <ecNumber evidence="4">2.3.2.27</ecNumber>
    </recommendedName>
</protein>
<keyword evidence="6 10" id="KW-0812">Transmembrane</keyword>